<dbReference type="InterPro" id="IPR002478">
    <property type="entry name" value="PUA"/>
</dbReference>
<dbReference type="InterPro" id="IPR029063">
    <property type="entry name" value="SAM-dependent_MTases_sf"/>
</dbReference>
<protein>
    <submittedName>
        <fullName evidence="8">Methyltransferase NSUN6</fullName>
    </submittedName>
</protein>
<evidence type="ECO:0000256" key="1">
    <source>
        <dbReference type="ARBA" id="ARBA00022603"/>
    </source>
</evidence>
<dbReference type="InterPro" id="IPR023267">
    <property type="entry name" value="RCMT"/>
</dbReference>
<dbReference type="GO" id="GO:0001510">
    <property type="term" value="P:RNA methylation"/>
    <property type="evidence" value="ECO:0007669"/>
    <property type="project" value="InterPro"/>
</dbReference>
<dbReference type="SUPFAM" id="SSF53335">
    <property type="entry name" value="S-adenosyl-L-methionine-dependent methyltransferases"/>
    <property type="match status" value="1"/>
</dbReference>
<organism evidence="7 8">
    <name type="scientific">Branchiostoma belcheri</name>
    <name type="common">Amphioxus</name>
    <dbReference type="NCBI Taxonomy" id="7741"/>
    <lineage>
        <taxon>Eukaryota</taxon>
        <taxon>Metazoa</taxon>
        <taxon>Chordata</taxon>
        <taxon>Cephalochordata</taxon>
        <taxon>Leptocardii</taxon>
        <taxon>Amphioxiformes</taxon>
        <taxon>Branchiostomatidae</taxon>
        <taxon>Branchiostoma</taxon>
    </lineage>
</organism>
<dbReference type="RefSeq" id="XP_019645967.1">
    <property type="nucleotide sequence ID" value="XM_019790408.1"/>
</dbReference>
<feature type="active site" description="Nucleophile" evidence="5">
    <location>
        <position position="415"/>
    </location>
</feature>
<dbReference type="SUPFAM" id="SSF88697">
    <property type="entry name" value="PUA domain-like"/>
    <property type="match status" value="1"/>
</dbReference>
<dbReference type="GO" id="GO:0003723">
    <property type="term" value="F:RNA binding"/>
    <property type="evidence" value="ECO:0007669"/>
    <property type="project" value="UniProtKB-UniRule"/>
</dbReference>
<dbReference type="KEGG" id="bbel:109486560"/>
<proteinExistence type="inferred from homology"/>
<feature type="binding site" evidence="5">
    <location>
        <position position="365"/>
    </location>
    <ligand>
        <name>S-adenosyl-L-methionine</name>
        <dbReference type="ChEBI" id="CHEBI:59789"/>
    </ligand>
</feature>
<dbReference type="InterPro" id="IPR036974">
    <property type="entry name" value="PUA_sf"/>
</dbReference>
<dbReference type="PROSITE" id="PS51686">
    <property type="entry name" value="SAM_MT_RSMB_NOP"/>
    <property type="match status" value="1"/>
</dbReference>
<feature type="domain" description="SAM-dependent MTase RsmB/NOP-type" evidence="6">
    <location>
        <begin position="178"/>
        <end position="495"/>
    </location>
</feature>
<evidence type="ECO:0000259" key="6">
    <source>
        <dbReference type="PROSITE" id="PS51686"/>
    </source>
</evidence>
<keyword evidence="7" id="KW-1185">Reference proteome</keyword>
<dbReference type="Gene3D" id="2.30.130.10">
    <property type="entry name" value="PUA domain"/>
    <property type="match status" value="1"/>
</dbReference>
<name>A0A6P5ASA7_BRABE</name>
<dbReference type="PROSITE" id="PS50890">
    <property type="entry name" value="PUA"/>
    <property type="match status" value="1"/>
</dbReference>
<dbReference type="PRINTS" id="PR02008">
    <property type="entry name" value="RCMTFAMILY"/>
</dbReference>
<feature type="binding site" evidence="5">
    <location>
        <begin position="280"/>
        <end position="286"/>
    </location>
    <ligand>
        <name>S-adenosyl-L-methionine</name>
        <dbReference type="ChEBI" id="CHEBI:59789"/>
    </ligand>
</feature>
<evidence type="ECO:0000256" key="5">
    <source>
        <dbReference type="PROSITE-ProRule" id="PRU01023"/>
    </source>
</evidence>
<evidence type="ECO:0000256" key="3">
    <source>
        <dbReference type="ARBA" id="ARBA00022691"/>
    </source>
</evidence>
<comment type="similarity">
    <text evidence="5">Belongs to the class I-like SAM-binding methyltransferase superfamily. RsmB/NOP family.</text>
</comment>
<dbReference type="InterPro" id="IPR001678">
    <property type="entry name" value="MeTrfase_RsmB-F_NOP2_dom"/>
</dbReference>
<dbReference type="InterPro" id="IPR049560">
    <property type="entry name" value="MeTrfase_RsmB-F_NOP2_cat"/>
</dbReference>
<dbReference type="PANTHER" id="PTHR22807">
    <property type="entry name" value="NOP2 YEAST -RELATED NOL1/NOP2/FMU SUN DOMAIN-CONTAINING"/>
    <property type="match status" value="1"/>
</dbReference>
<dbReference type="Pfam" id="PF01189">
    <property type="entry name" value="Methyltr_RsmB-F"/>
    <property type="match status" value="1"/>
</dbReference>
<dbReference type="Proteomes" id="UP000515135">
    <property type="component" value="Unplaced"/>
</dbReference>
<evidence type="ECO:0000313" key="8">
    <source>
        <dbReference type="RefSeq" id="XP_019645967.1"/>
    </source>
</evidence>
<dbReference type="GeneID" id="109486560"/>
<reference evidence="8" key="1">
    <citation type="submission" date="2025-08" db="UniProtKB">
        <authorList>
            <consortium name="RefSeq"/>
        </authorList>
    </citation>
    <scope>IDENTIFICATION</scope>
    <source>
        <tissue evidence="8">Gonad</tissue>
    </source>
</reference>
<keyword evidence="4 5" id="KW-0694">RNA-binding</keyword>
<feature type="binding site" evidence="5">
    <location>
        <position position="304"/>
    </location>
    <ligand>
        <name>S-adenosyl-L-methionine</name>
        <dbReference type="ChEBI" id="CHEBI:59789"/>
    </ligand>
</feature>
<dbReference type="SMART" id="SM00359">
    <property type="entry name" value="PUA"/>
    <property type="match status" value="1"/>
</dbReference>
<dbReference type="Gene3D" id="3.40.50.150">
    <property type="entry name" value="Vaccinia Virus protein VP39"/>
    <property type="match status" value="1"/>
</dbReference>
<dbReference type="CDD" id="cd02440">
    <property type="entry name" value="AdoMet_MTases"/>
    <property type="match status" value="1"/>
</dbReference>
<evidence type="ECO:0000313" key="7">
    <source>
        <dbReference type="Proteomes" id="UP000515135"/>
    </source>
</evidence>
<dbReference type="CDD" id="cd21150">
    <property type="entry name" value="PUA_NSun6-like"/>
    <property type="match status" value="1"/>
</dbReference>
<gene>
    <name evidence="8" type="primary">LOC109486560</name>
</gene>
<sequence length="497" mass="54280">MPVLGIAKLFYRSIQTSTKPWRYSASMSFFPTSPAPLPRLALDPDVENYIKQTYCNSQVVAAIGQEEAERRFHSTIDRLSLPPGYTTVRANTVNRTRDNIREQMQQLLMKEYSNKAVPCPPVEDHPVLPDVLLIPTTGPHVNLQHHTKEIMVDVHCGAAVLRGAHIFAPGVLGATADVQAGDHVSVYVDVEGKCLRGYQKPYQGSRVFVGNGVARMNRDDIFSVSQEDLSGIGVEMTSPLYDCPPLNDVMSDSIFLQNLPSTVAGHVLNPQPGEMVLDMCAAPGGKTTHLATLMKNQGTVIAFDKSQGKVDKVIANARRLGLTCIQAYMFDGGKAASESALCDEAESSVGAPPYPPNTFHRVLVDAPCSALGQRPALGNKMKLKTLKSYPAYQRRLFPAAVQLLQTGGTLVYSTCTLTLEENEGQVEHLLNTFPCLELVPQTPYLGGPGLPGTSLTQDQLQMLQRFEPWGGNRTKNSHPSDTDTIGFFIAKFVKKAR</sequence>
<evidence type="ECO:0000256" key="4">
    <source>
        <dbReference type="ARBA" id="ARBA00022884"/>
    </source>
</evidence>
<dbReference type="InterPro" id="IPR015947">
    <property type="entry name" value="PUA-like_sf"/>
</dbReference>
<dbReference type="GO" id="GO:0008173">
    <property type="term" value="F:RNA methyltransferase activity"/>
    <property type="evidence" value="ECO:0007669"/>
    <property type="project" value="InterPro"/>
</dbReference>
<evidence type="ECO:0000256" key="2">
    <source>
        <dbReference type="ARBA" id="ARBA00022679"/>
    </source>
</evidence>
<accession>A0A6P5ASA7</accession>
<dbReference type="AlphaFoldDB" id="A0A6P5ASA7"/>
<dbReference type="PANTHER" id="PTHR22807:SF34">
    <property type="entry name" value="TRNA (CYTOSINE(72)-C(5))-METHYLTRANSFERASE NSUN6"/>
    <property type="match status" value="1"/>
</dbReference>
<keyword evidence="1 5" id="KW-0489">Methyltransferase</keyword>
<keyword evidence="3 5" id="KW-0949">S-adenosyl-L-methionine</keyword>
<feature type="binding site" evidence="5">
    <location>
        <position position="331"/>
    </location>
    <ligand>
        <name>S-adenosyl-L-methionine</name>
        <dbReference type="ChEBI" id="CHEBI:59789"/>
    </ligand>
</feature>
<keyword evidence="2 5" id="KW-0808">Transferase</keyword>
<dbReference type="OrthoDB" id="260824at2759"/>